<gene>
    <name evidence="1" type="ORF">Aco04nite_94930</name>
</gene>
<protein>
    <submittedName>
        <fullName evidence="1">Uncharacterized protein</fullName>
    </submittedName>
</protein>
<dbReference type="RefSeq" id="WP_213003736.1">
    <property type="nucleotide sequence ID" value="NZ_BAAATW010000002.1"/>
</dbReference>
<dbReference type="EMBL" id="BOQP01000079">
    <property type="protein sequence ID" value="GIM85177.1"/>
    <property type="molecule type" value="Genomic_DNA"/>
</dbReference>
<dbReference type="Proteomes" id="UP000680865">
    <property type="component" value="Unassembled WGS sequence"/>
</dbReference>
<evidence type="ECO:0000313" key="1">
    <source>
        <dbReference type="EMBL" id="GIM85177.1"/>
    </source>
</evidence>
<dbReference type="AlphaFoldDB" id="A0A919T4Z6"/>
<reference evidence="1" key="1">
    <citation type="submission" date="2021-03" db="EMBL/GenBank/DDBJ databases">
        <title>Whole genome shotgun sequence of Actinoplanes consettensis NBRC 14913.</title>
        <authorList>
            <person name="Komaki H."/>
            <person name="Tamura T."/>
        </authorList>
    </citation>
    <scope>NUCLEOTIDE SEQUENCE</scope>
    <source>
        <strain evidence="1">NBRC 14913</strain>
    </source>
</reference>
<organism evidence="1 2">
    <name type="scientific">Winogradskya consettensis</name>
    <dbReference type="NCBI Taxonomy" id="113560"/>
    <lineage>
        <taxon>Bacteria</taxon>
        <taxon>Bacillati</taxon>
        <taxon>Actinomycetota</taxon>
        <taxon>Actinomycetes</taxon>
        <taxon>Micromonosporales</taxon>
        <taxon>Micromonosporaceae</taxon>
        <taxon>Winogradskya</taxon>
    </lineage>
</organism>
<proteinExistence type="predicted"/>
<name>A0A919T4Z6_9ACTN</name>
<accession>A0A919T4Z6</accession>
<sequence>MGFEMFVQGFENGDAADLDSSVFHAVWGPYVDRNEPEFGFWRIRADDGGEADIYAGTLDKAFTGFMITHFSSGRVLDLLVEFIVAADAVVMPVGCPTLLAHADQQRHLPEEIRAGAVVVREGTDVERVLAEN</sequence>
<keyword evidence="2" id="KW-1185">Reference proteome</keyword>
<evidence type="ECO:0000313" key="2">
    <source>
        <dbReference type="Proteomes" id="UP000680865"/>
    </source>
</evidence>
<comment type="caution">
    <text evidence="1">The sequence shown here is derived from an EMBL/GenBank/DDBJ whole genome shotgun (WGS) entry which is preliminary data.</text>
</comment>